<comment type="caution">
    <text evidence="4">The sequence shown here is derived from an EMBL/GenBank/DDBJ whole genome shotgun (WGS) entry which is preliminary data.</text>
</comment>
<dbReference type="GO" id="GO:0016787">
    <property type="term" value="F:hydrolase activity"/>
    <property type="evidence" value="ECO:0007669"/>
    <property type="project" value="UniProtKB-KW"/>
</dbReference>
<proteinExistence type="predicted"/>
<dbReference type="InterPro" id="IPR000086">
    <property type="entry name" value="NUDIX_hydrolase_dom"/>
</dbReference>
<reference evidence="4" key="1">
    <citation type="journal article" date="2014" name="Front. Microbiol.">
        <title>High frequency of phylogenetically diverse reductive dehalogenase-homologous genes in deep subseafloor sedimentary metagenomes.</title>
        <authorList>
            <person name="Kawai M."/>
            <person name="Futagami T."/>
            <person name="Toyoda A."/>
            <person name="Takaki Y."/>
            <person name="Nishi S."/>
            <person name="Hori S."/>
            <person name="Arai W."/>
            <person name="Tsubouchi T."/>
            <person name="Morono Y."/>
            <person name="Uchiyama I."/>
            <person name="Ito T."/>
            <person name="Fujiyama A."/>
            <person name="Inagaki F."/>
            <person name="Takami H."/>
        </authorList>
    </citation>
    <scope>NUCLEOTIDE SEQUENCE</scope>
    <source>
        <strain evidence="4">Expedition CK06-06</strain>
    </source>
</reference>
<dbReference type="SUPFAM" id="SSF55811">
    <property type="entry name" value="Nudix"/>
    <property type="match status" value="1"/>
</dbReference>
<dbReference type="InterPro" id="IPR020476">
    <property type="entry name" value="Nudix_hydrolase"/>
</dbReference>
<evidence type="ECO:0000256" key="2">
    <source>
        <dbReference type="ARBA" id="ARBA00022801"/>
    </source>
</evidence>
<dbReference type="PANTHER" id="PTHR43046">
    <property type="entry name" value="GDP-MANNOSE MANNOSYL HYDROLASE"/>
    <property type="match status" value="1"/>
</dbReference>
<dbReference type="InterPro" id="IPR015797">
    <property type="entry name" value="NUDIX_hydrolase-like_dom_sf"/>
</dbReference>
<keyword evidence="2" id="KW-0378">Hydrolase</keyword>
<feature type="non-terminal residue" evidence="4">
    <location>
        <position position="1"/>
    </location>
</feature>
<evidence type="ECO:0000256" key="1">
    <source>
        <dbReference type="ARBA" id="ARBA00001946"/>
    </source>
</evidence>
<sequence length="137" mass="15026">CEQLSLRMPDRKNRRLKARATIICLRSGRVLMVRKKGGKWNFPGGSIEAGETPFAAAARELEEETSITGHDLLHLCTITVESTIHHIYTTHFQAGDKAVACNEIAACKWVPRAKLKPSFLKATAAGLIAIHLPALIV</sequence>
<evidence type="ECO:0000313" key="4">
    <source>
        <dbReference type="EMBL" id="GAH95415.1"/>
    </source>
</evidence>
<dbReference type="PANTHER" id="PTHR43046:SF14">
    <property type="entry name" value="MUTT_NUDIX FAMILY PROTEIN"/>
    <property type="match status" value="1"/>
</dbReference>
<accession>X1KP56</accession>
<feature type="domain" description="Nudix hydrolase" evidence="3">
    <location>
        <begin position="15"/>
        <end position="136"/>
    </location>
</feature>
<dbReference type="Pfam" id="PF00293">
    <property type="entry name" value="NUDIX"/>
    <property type="match status" value="1"/>
</dbReference>
<name>X1KP56_9ZZZZ</name>
<dbReference type="PRINTS" id="PR00502">
    <property type="entry name" value="NUDIXFAMILY"/>
</dbReference>
<dbReference type="AlphaFoldDB" id="X1KP56"/>
<evidence type="ECO:0000259" key="3">
    <source>
        <dbReference type="PROSITE" id="PS51462"/>
    </source>
</evidence>
<dbReference type="PROSITE" id="PS51462">
    <property type="entry name" value="NUDIX"/>
    <property type="match status" value="1"/>
</dbReference>
<dbReference type="Gene3D" id="3.90.79.10">
    <property type="entry name" value="Nucleoside Triphosphate Pyrophosphohydrolase"/>
    <property type="match status" value="1"/>
</dbReference>
<gene>
    <name evidence="4" type="ORF">S06H3_01011</name>
</gene>
<protein>
    <recommendedName>
        <fullName evidence="3">Nudix hydrolase domain-containing protein</fullName>
    </recommendedName>
</protein>
<comment type="cofactor">
    <cofactor evidence="1">
        <name>Mg(2+)</name>
        <dbReference type="ChEBI" id="CHEBI:18420"/>
    </cofactor>
</comment>
<organism evidence="4">
    <name type="scientific">marine sediment metagenome</name>
    <dbReference type="NCBI Taxonomy" id="412755"/>
    <lineage>
        <taxon>unclassified sequences</taxon>
        <taxon>metagenomes</taxon>
        <taxon>ecological metagenomes</taxon>
    </lineage>
</organism>
<dbReference type="EMBL" id="BARV01000229">
    <property type="protein sequence ID" value="GAH95415.1"/>
    <property type="molecule type" value="Genomic_DNA"/>
</dbReference>